<sequence>MSIQPALEKAIHKLVSEFLKEPYKNERKGQIFQIDKLYLK</sequence>
<dbReference type="AlphaFoldDB" id="A0A1E3XEI4"/>
<comment type="caution">
    <text evidence="1">The sequence shown here is derived from an EMBL/GenBank/DDBJ whole genome shotgun (WGS) entry which is preliminary data.</text>
</comment>
<protein>
    <submittedName>
        <fullName evidence="1">Uncharacterized protein</fullName>
    </submittedName>
</protein>
<reference evidence="1 2" key="1">
    <citation type="submission" date="2016-07" db="EMBL/GenBank/DDBJ databases">
        <title>Draft genome of Scalindua rubra, obtained from a brine-seawater interface in the Red Sea, sheds light on salt adaptation in anammox bacteria.</title>
        <authorList>
            <person name="Speth D.R."/>
            <person name="Lagkouvardos I."/>
            <person name="Wang Y."/>
            <person name="Qian P.-Y."/>
            <person name="Dutilh B.E."/>
            <person name="Jetten M.S."/>
        </authorList>
    </citation>
    <scope>NUCLEOTIDE SEQUENCE [LARGE SCALE GENOMIC DNA]</scope>
    <source>
        <strain evidence="1">BSI-1</strain>
    </source>
</reference>
<dbReference type="Proteomes" id="UP000094056">
    <property type="component" value="Unassembled WGS sequence"/>
</dbReference>
<gene>
    <name evidence="1" type="ORF">SCARUB_00861</name>
</gene>
<evidence type="ECO:0000313" key="2">
    <source>
        <dbReference type="Proteomes" id="UP000094056"/>
    </source>
</evidence>
<organism evidence="1 2">
    <name type="scientific">Candidatus Scalindua rubra</name>
    <dbReference type="NCBI Taxonomy" id="1872076"/>
    <lineage>
        <taxon>Bacteria</taxon>
        <taxon>Pseudomonadati</taxon>
        <taxon>Planctomycetota</taxon>
        <taxon>Candidatus Brocadiia</taxon>
        <taxon>Candidatus Brocadiales</taxon>
        <taxon>Candidatus Scalinduaceae</taxon>
        <taxon>Candidatus Scalindua</taxon>
    </lineage>
</organism>
<evidence type="ECO:0000313" key="1">
    <source>
        <dbReference type="EMBL" id="ODS33990.1"/>
    </source>
</evidence>
<accession>A0A1E3XEI4</accession>
<proteinExistence type="predicted"/>
<name>A0A1E3XEI4_9BACT</name>
<dbReference type="EMBL" id="MAYW01000015">
    <property type="protein sequence ID" value="ODS33990.1"/>
    <property type="molecule type" value="Genomic_DNA"/>
</dbReference>